<evidence type="ECO:0000313" key="1">
    <source>
        <dbReference type="EMBL" id="KAH3873299.1"/>
    </source>
</evidence>
<accession>A0A9D4RLZ9</accession>
<evidence type="ECO:0000313" key="2">
    <source>
        <dbReference type="Proteomes" id="UP000828390"/>
    </source>
</evidence>
<protein>
    <submittedName>
        <fullName evidence="1">Uncharacterized protein</fullName>
    </submittedName>
</protein>
<dbReference type="InterPro" id="IPR015919">
    <property type="entry name" value="Cadherin-like_sf"/>
</dbReference>
<dbReference type="GO" id="GO:0005509">
    <property type="term" value="F:calcium ion binding"/>
    <property type="evidence" value="ECO:0007669"/>
    <property type="project" value="InterPro"/>
</dbReference>
<dbReference type="SUPFAM" id="SSF49313">
    <property type="entry name" value="Cadherin-like"/>
    <property type="match status" value="1"/>
</dbReference>
<organism evidence="1 2">
    <name type="scientific">Dreissena polymorpha</name>
    <name type="common">Zebra mussel</name>
    <name type="synonym">Mytilus polymorpha</name>
    <dbReference type="NCBI Taxonomy" id="45954"/>
    <lineage>
        <taxon>Eukaryota</taxon>
        <taxon>Metazoa</taxon>
        <taxon>Spiralia</taxon>
        <taxon>Lophotrochozoa</taxon>
        <taxon>Mollusca</taxon>
        <taxon>Bivalvia</taxon>
        <taxon>Autobranchia</taxon>
        <taxon>Heteroconchia</taxon>
        <taxon>Euheterodonta</taxon>
        <taxon>Imparidentia</taxon>
        <taxon>Neoheterodontei</taxon>
        <taxon>Myida</taxon>
        <taxon>Dreissenoidea</taxon>
        <taxon>Dreissenidae</taxon>
        <taxon>Dreissena</taxon>
    </lineage>
</organism>
<reference evidence="1" key="1">
    <citation type="journal article" date="2019" name="bioRxiv">
        <title>The Genome of the Zebra Mussel, Dreissena polymorpha: A Resource for Invasive Species Research.</title>
        <authorList>
            <person name="McCartney M.A."/>
            <person name="Auch B."/>
            <person name="Kono T."/>
            <person name="Mallez S."/>
            <person name="Zhang Y."/>
            <person name="Obille A."/>
            <person name="Becker A."/>
            <person name="Abrahante J.E."/>
            <person name="Garbe J."/>
            <person name="Badalamenti J.P."/>
            <person name="Herman A."/>
            <person name="Mangelson H."/>
            <person name="Liachko I."/>
            <person name="Sullivan S."/>
            <person name="Sone E.D."/>
            <person name="Koren S."/>
            <person name="Silverstein K.A.T."/>
            <person name="Beckman K.B."/>
            <person name="Gohl D.M."/>
        </authorList>
    </citation>
    <scope>NUCLEOTIDE SEQUENCE</scope>
    <source>
        <strain evidence="1">Duluth1</strain>
        <tissue evidence="1">Whole animal</tissue>
    </source>
</reference>
<gene>
    <name evidence="1" type="ORF">DPMN_036531</name>
</gene>
<sequence length="72" mass="8048">MVFFQLGLLAYDTAYPTQIAYTNLTVIVNRNPNAPVFNPQTYQRTISEDYVLGLDLVQLTVSDADGVSRMGF</sequence>
<reference evidence="1" key="2">
    <citation type="submission" date="2020-11" db="EMBL/GenBank/DDBJ databases">
        <authorList>
            <person name="McCartney M.A."/>
            <person name="Auch B."/>
            <person name="Kono T."/>
            <person name="Mallez S."/>
            <person name="Becker A."/>
            <person name="Gohl D.M."/>
            <person name="Silverstein K.A.T."/>
            <person name="Koren S."/>
            <person name="Bechman K.B."/>
            <person name="Herman A."/>
            <person name="Abrahante J.E."/>
            <person name="Garbe J."/>
        </authorList>
    </citation>
    <scope>NUCLEOTIDE SEQUENCE</scope>
    <source>
        <strain evidence="1">Duluth1</strain>
        <tissue evidence="1">Whole animal</tissue>
    </source>
</reference>
<dbReference type="AlphaFoldDB" id="A0A9D4RLZ9"/>
<dbReference type="EMBL" id="JAIWYP010000002">
    <property type="protein sequence ID" value="KAH3873299.1"/>
    <property type="molecule type" value="Genomic_DNA"/>
</dbReference>
<dbReference type="GO" id="GO:0016020">
    <property type="term" value="C:membrane"/>
    <property type="evidence" value="ECO:0007669"/>
    <property type="project" value="InterPro"/>
</dbReference>
<keyword evidence="2" id="KW-1185">Reference proteome</keyword>
<comment type="caution">
    <text evidence="1">The sequence shown here is derived from an EMBL/GenBank/DDBJ whole genome shotgun (WGS) entry which is preliminary data.</text>
</comment>
<proteinExistence type="predicted"/>
<name>A0A9D4RLZ9_DREPO</name>
<dbReference type="Proteomes" id="UP000828390">
    <property type="component" value="Unassembled WGS sequence"/>
</dbReference>